<organism evidence="1 2">
    <name type="scientific">Pseudomonas mangrovi</name>
    <dbReference type="NCBI Taxonomy" id="2161748"/>
    <lineage>
        <taxon>Bacteria</taxon>
        <taxon>Pseudomonadati</taxon>
        <taxon>Pseudomonadota</taxon>
        <taxon>Gammaproteobacteria</taxon>
        <taxon>Pseudomonadales</taxon>
        <taxon>Pseudomonadaceae</taxon>
        <taxon>Pseudomonas</taxon>
    </lineage>
</organism>
<gene>
    <name evidence="1" type="ORF">DBO85_07980</name>
</gene>
<proteinExistence type="predicted"/>
<sequence>MKEVQSPCIDVCKFENELCLGCGRSKAQIRAWKTLDNPARRAVLAEADMNLIVLAAQGLRRYSR</sequence>
<dbReference type="AlphaFoldDB" id="A0A2T5PAV2"/>
<dbReference type="Pfam" id="PF06945">
    <property type="entry name" value="DUF1289"/>
    <property type="match status" value="1"/>
</dbReference>
<keyword evidence="2" id="KW-1185">Reference proteome</keyword>
<evidence type="ECO:0000313" key="1">
    <source>
        <dbReference type="EMBL" id="PTU74831.1"/>
    </source>
</evidence>
<reference evidence="1 2" key="1">
    <citation type="submission" date="2018-04" db="EMBL/GenBank/DDBJ databases">
        <title>Pseudomonas sp. nov., isolated from mangrove soil.</title>
        <authorList>
            <person name="Chen C."/>
        </authorList>
    </citation>
    <scope>NUCLEOTIDE SEQUENCE [LARGE SCALE GENOMIC DNA]</scope>
    <source>
        <strain evidence="1 2">TC-11</strain>
    </source>
</reference>
<dbReference type="Proteomes" id="UP000244064">
    <property type="component" value="Unassembled WGS sequence"/>
</dbReference>
<dbReference type="OrthoDB" id="8911262at2"/>
<accession>A0A2T5PAV2</accession>
<protein>
    <submittedName>
        <fullName evidence="1">DUF1289 domain-containing protein</fullName>
    </submittedName>
</protein>
<dbReference type="RefSeq" id="WP_108106732.1">
    <property type="nucleotide sequence ID" value="NZ_QASN01000014.1"/>
</dbReference>
<dbReference type="EMBL" id="QASN01000014">
    <property type="protein sequence ID" value="PTU74831.1"/>
    <property type="molecule type" value="Genomic_DNA"/>
</dbReference>
<evidence type="ECO:0000313" key="2">
    <source>
        <dbReference type="Proteomes" id="UP000244064"/>
    </source>
</evidence>
<comment type="caution">
    <text evidence="1">The sequence shown here is derived from an EMBL/GenBank/DDBJ whole genome shotgun (WGS) entry which is preliminary data.</text>
</comment>
<name>A0A2T5PAV2_9PSED</name>
<dbReference type="InterPro" id="IPR010710">
    <property type="entry name" value="DUF1289"/>
</dbReference>